<keyword evidence="1" id="KW-0805">Transcription regulation</keyword>
<dbReference type="SMART" id="SM00418">
    <property type="entry name" value="HTH_ARSR"/>
    <property type="match status" value="1"/>
</dbReference>
<organism evidence="6 7">
    <name type="scientific">Kribbella ginsengisoli</name>
    <dbReference type="NCBI Taxonomy" id="363865"/>
    <lineage>
        <taxon>Bacteria</taxon>
        <taxon>Bacillati</taxon>
        <taxon>Actinomycetota</taxon>
        <taxon>Actinomycetes</taxon>
        <taxon>Propionibacteriales</taxon>
        <taxon>Kribbellaceae</taxon>
        <taxon>Kribbella</taxon>
    </lineage>
</organism>
<dbReference type="SUPFAM" id="SSF46785">
    <property type="entry name" value="Winged helix' DNA-binding domain"/>
    <property type="match status" value="1"/>
</dbReference>
<dbReference type="PANTHER" id="PTHR33154">
    <property type="entry name" value="TRANSCRIPTIONAL REGULATOR, ARSR FAMILY"/>
    <property type="match status" value="1"/>
</dbReference>
<dbReference type="EMBL" id="BAABAA010000001">
    <property type="protein sequence ID" value="GAA3546308.1"/>
    <property type="molecule type" value="Genomic_DNA"/>
</dbReference>
<reference evidence="7" key="1">
    <citation type="journal article" date="2019" name="Int. J. Syst. Evol. Microbiol.">
        <title>The Global Catalogue of Microorganisms (GCM) 10K type strain sequencing project: providing services to taxonomists for standard genome sequencing and annotation.</title>
        <authorList>
            <consortium name="The Broad Institute Genomics Platform"/>
            <consortium name="The Broad Institute Genome Sequencing Center for Infectious Disease"/>
            <person name="Wu L."/>
            <person name="Ma J."/>
        </authorList>
    </citation>
    <scope>NUCLEOTIDE SEQUENCE [LARGE SCALE GENOMIC DNA]</scope>
    <source>
        <strain evidence="7">JCM 16928</strain>
    </source>
</reference>
<feature type="domain" description="HTH arsR-type" evidence="5">
    <location>
        <begin position="5"/>
        <end position="99"/>
    </location>
</feature>
<protein>
    <recommendedName>
        <fullName evidence="5">HTH arsR-type domain-containing protein</fullName>
    </recommendedName>
</protein>
<dbReference type="InterPro" id="IPR051081">
    <property type="entry name" value="HTH_MetalResp_TranReg"/>
</dbReference>
<comment type="caution">
    <text evidence="6">The sequence shown here is derived from an EMBL/GenBank/DDBJ whole genome shotgun (WGS) entry which is preliminary data.</text>
</comment>
<dbReference type="PROSITE" id="PS50987">
    <property type="entry name" value="HTH_ARSR_2"/>
    <property type="match status" value="1"/>
</dbReference>
<dbReference type="Pfam" id="PF12840">
    <property type="entry name" value="HTH_20"/>
    <property type="match status" value="1"/>
</dbReference>
<evidence type="ECO:0000256" key="1">
    <source>
        <dbReference type="ARBA" id="ARBA00023015"/>
    </source>
</evidence>
<dbReference type="InterPro" id="IPR011991">
    <property type="entry name" value="ArsR-like_HTH"/>
</dbReference>
<dbReference type="InterPro" id="IPR036390">
    <property type="entry name" value="WH_DNA-bd_sf"/>
</dbReference>
<sequence length="183" mass="20081">MTDEMVDRLEISTAEQFKALGHPLRHRLLFALGQEAATISQLATSLGTAKGNVAHHLGVLRDAGMVRVVETRQVRGGTEQYYRRAAKLFDFTGEGERANTAVTLQAVAAELQSATGRPMLNLRNIRLTETQAEELQARLDEMVHNLVDAGPGEARYGVLVSVYRPQQPEPTHPTDTAQLTPPN</sequence>
<dbReference type="PANTHER" id="PTHR33154:SF18">
    <property type="entry name" value="ARSENICAL RESISTANCE OPERON REPRESSOR"/>
    <property type="match status" value="1"/>
</dbReference>
<name>A0ABP6W909_9ACTN</name>
<evidence type="ECO:0000313" key="7">
    <source>
        <dbReference type="Proteomes" id="UP001501222"/>
    </source>
</evidence>
<dbReference type="CDD" id="cd00090">
    <property type="entry name" value="HTH_ARSR"/>
    <property type="match status" value="1"/>
</dbReference>
<keyword evidence="7" id="KW-1185">Reference proteome</keyword>
<dbReference type="Gene3D" id="1.10.10.10">
    <property type="entry name" value="Winged helix-like DNA-binding domain superfamily/Winged helix DNA-binding domain"/>
    <property type="match status" value="1"/>
</dbReference>
<keyword evidence="2" id="KW-0238">DNA-binding</keyword>
<keyword evidence="3" id="KW-0804">Transcription</keyword>
<dbReference type="InterPro" id="IPR036388">
    <property type="entry name" value="WH-like_DNA-bd_sf"/>
</dbReference>
<evidence type="ECO:0000256" key="3">
    <source>
        <dbReference type="ARBA" id="ARBA00023163"/>
    </source>
</evidence>
<evidence type="ECO:0000259" key="5">
    <source>
        <dbReference type="PROSITE" id="PS50987"/>
    </source>
</evidence>
<accession>A0ABP6W909</accession>
<feature type="region of interest" description="Disordered" evidence="4">
    <location>
        <begin position="164"/>
        <end position="183"/>
    </location>
</feature>
<proteinExistence type="predicted"/>
<dbReference type="Proteomes" id="UP001501222">
    <property type="component" value="Unassembled WGS sequence"/>
</dbReference>
<dbReference type="RefSeq" id="WP_344838229.1">
    <property type="nucleotide sequence ID" value="NZ_BAABAA010000001.1"/>
</dbReference>
<evidence type="ECO:0000256" key="2">
    <source>
        <dbReference type="ARBA" id="ARBA00023125"/>
    </source>
</evidence>
<gene>
    <name evidence="6" type="ORF">GCM10022235_12560</name>
</gene>
<feature type="compositionally biased region" description="Polar residues" evidence="4">
    <location>
        <begin position="173"/>
        <end position="183"/>
    </location>
</feature>
<evidence type="ECO:0000256" key="4">
    <source>
        <dbReference type="SAM" id="MobiDB-lite"/>
    </source>
</evidence>
<evidence type="ECO:0000313" key="6">
    <source>
        <dbReference type="EMBL" id="GAA3546308.1"/>
    </source>
</evidence>
<dbReference type="PRINTS" id="PR00778">
    <property type="entry name" value="HTHARSR"/>
</dbReference>
<dbReference type="InterPro" id="IPR001845">
    <property type="entry name" value="HTH_ArsR_DNA-bd_dom"/>
</dbReference>